<accession>A0A2G9U8V9</accession>
<proteinExistence type="predicted"/>
<reference evidence="2 3" key="1">
    <citation type="submission" date="2015-09" db="EMBL/GenBank/DDBJ databases">
        <title>Draft genome of the parasitic nematode Teladorsagia circumcincta isolate WARC Sus (inbred).</title>
        <authorList>
            <person name="Mitreva M."/>
        </authorList>
    </citation>
    <scope>NUCLEOTIDE SEQUENCE [LARGE SCALE GENOMIC DNA]</scope>
    <source>
        <strain evidence="2 3">S</strain>
    </source>
</reference>
<evidence type="ECO:0000313" key="3">
    <source>
        <dbReference type="Proteomes" id="UP000230423"/>
    </source>
</evidence>
<name>A0A2G9U8V9_TELCI</name>
<gene>
    <name evidence="2" type="ORF">TELCIR_11656</name>
</gene>
<dbReference type="Proteomes" id="UP000230423">
    <property type="component" value="Unassembled WGS sequence"/>
</dbReference>
<organism evidence="2 3">
    <name type="scientific">Teladorsagia circumcincta</name>
    <name type="common">Brown stomach worm</name>
    <name type="synonym">Ostertagia circumcincta</name>
    <dbReference type="NCBI Taxonomy" id="45464"/>
    <lineage>
        <taxon>Eukaryota</taxon>
        <taxon>Metazoa</taxon>
        <taxon>Ecdysozoa</taxon>
        <taxon>Nematoda</taxon>
        <taxon>Chromadorea</taxon>
        <taxon>Rhabditida</taxon>
        <taxon>Rhabditina</taxon>
        <taxon>Rhabditomorpha</taxon>
        <taxon>Strongyloidea</taxon>
        <taxon>Trichostrongylidae</taxon>
        <taxon>Teladorsagia</taxon>
    </lineage>
</organism>
<feature type="region of interest" description="Disordered" evidence="1">
    <location>
        <begin position="1"/>
        <end position="84"/>
    </location>
</feature>
<feature type="compositionally biased region" description="Basic and acidic residues" evidence="1">
    <location>
        <begin position="16"/>
        <end position="46"/>
    </location>
</feature>
<evidence type="ECO:0000256" key="1">
    <source>
        <dbReference type="SAM" id="MobiDB-lite"/>
    </source>
</evidence>
<protein>
    <submittedName>
        <fullName evidence="2">Uncharacterized protein</fullName>
    </submittedName>
</protein>
<feature type="compositionally biased region" description="Low complexity" evidence="1">
    <location>
        <begin position="55"/>
        <end position="69"/>
    </location>
</feature>
<sequence>MHEKTGPGKLTDFVPESERAAAKAKEEEKKEFSYRRASDEEPRLIRNYDLPPATPTTTRVTPIPVTSSPYSGPRRVVTESESVSAVPKRSTLPRDVSLDKLRTLSLPNSLPVLSSFLLSCSLYCFDLYY</sequence>
<dbReference type="OrthoDB" id="5869207at2759"/>
<evidence type="ECO:0000313" key="2">
    <source>
        <dbReference type="EMBL" id="PIO66623.1"/>
    </source>
</evidence>
<keyword evidence="3" id="KW-1185">Reference proteome</keyword>
<dbReference type="EMBL" id="KZ348133">
    <property type="protein sequence ID" value="PIO66623.1"/>
    <property type="molecule type" value="Genomic_DNA"/>
</dbReference>
<dbReference type="AlphaFoldDB" id="A0A2G9U8V9"/>